<name>B1FEM4_9BURK</name>
<dbReference type="Proteomes" id="UP000005463">
    <property type="component" value="Unassembled WGS sequence"/>
</dbReference>
<gene>
    <name evidence="1" type="ORF">BamIOP4010DRAFT_2484</name>
</gene>
<evidence type="ECO:0000313" key="1">
    <source>
        <dbReference type="EMBL" id="EDT04027.1"/>
    </source>
</evidence>
<comment type="caution">
    <text evidence="1">The sequence shown here is derived from an EMBL/GenBank/DDBJ whole genome shotgun (WGS) entry which is preliminary data.</text>
</comment>
<organism evidence="1 2">
    <name type="scientific">Burkholderia ambifaria IOP40-10</name>
    <dbReference type="NCBI Taxonomy" id="396596"/>
    <lineage>
        <taxon>Bacteria</taxon>
        <taxon>Pseudomonadati</taxon>
        <taxon>Pseudomonadota</taxon>
        <taxon>Betaproteobacteria</taxon>
        <taxon>Burkholderiales</taxon>
        <taxon>Burkholderiaceae</taxon>
        <taxon>Burkholderia</taxon>
        <taxon>Burkholderia cepacia complex</taxon>
    </lineage>
</organism>
<reference evidence="1 2" key="1">
    <citation type="submission" date="2008-03" db="EMBL/GenBank/DDBJ databases">
        <title>Sequencing of the draft genome and assembly of Burkholderia ambifaria IOP40-10.</title>
        <authorList>
            <consortium name="US DOE Joint Genome Institute (JGI-PGF)"/>
            <person name="Copeland A."/>
            <person name="Lucas S."/>
            <person name="Lapidus A."/>
            <person name="Glavina del Rio T."/>
            <person name="Dalin E."/>
            <person name="Tice H."/>
            <person name="Bruce D."/>
            <person name="Goodwin L."/>
            <person name="Pitluck S."/>
            <person name="Larimer F."/>
            <person name="Land M.L."/>
            <person name="Hauser L."/>
            <person name="Tiedje J."/>
            <person name="Richardson P."/>
        </authorList>
    </citation>
    <scope>NUCLEOTIDE SEQUENCE [LARGE SCALE GENOMIC DNA]</scope>
    <source>
        <strain evidence="1 2">IOP40-10</strain>
    </source>
</reference>
<protein>
    <submittedName>
        <fullName evidence="1">Uncharacterized protein</fullName>
    </submittedName>
</protein>
<sequence>MRASNAIPVTAMTGNVPLCCVGATRYSPNVTRVALSRFRLR</sequence>
<proteinExistence type="predicted"/>
<dbReference type="AlphaFoldDB" id="B1FEM4"/>
<accession>B1FEM4</accession>
<dbReference type="EMBL" id="ABLC01000050">
    <property type="protein sequence ID" value="EDT04027.1"/>
    <property type="molecule type" value="Genomic_DNA"/>
</dbReference>
<evidence type="ECO:0000313" key="2">
    <source>
        <dbReference type="Proteomes" id="UP000005463"/>
    </source>
</evidence>